<organism evidence="1">
    <name type="scientific">Anguilla anguilla</name>
    <name type="common">European freshwater eel</name>
    <name type="synonym">Muraena anguilla</name>
    <dbReference type="NCBI Taxonomy" id="7936"/>
    <lineage>
        <taxon>Eukaryota</taxon>
        <taxon>Metazoa</taxon>
        <taxon>Chordata</taxon>
        <taxon>Craniata</taxon>
        <taxon>Vertebrata</taxon>
        <taxon>Euteleostomi</taxon>
        <taxon>Actinopterygii</taxon>
        <taxon>Neopterygii</taxon>
        <taxon>Teleostei</taxon>
        <taxon>Anguilliformes</taxon>
        <taxon>Anguillidae</taxon>
        <taxon>Anguilla</taxon>
    </lineage>
</organism>
<sequence>MGGRGGSRTMQRLAIP</sequence>
<dbReference type="EMBL" id="GBXM01088094">
    <property type="protein sequence ID" value="JAH20483.1"/>
    <property type="molecule type" value="Transcribed_RNA"/>
</dbReference>
<evidence type="ECO:0000313" key="1">
    <source>
        <dbReference type="EMBL" id="JAH20483.1"/>
    </source>
</evidence>
<dbReference type="AlphaFoldDB" id="A0A0E9QWJ8"/>
<reference evidence="1" key="2">
    <citation type="journal article" date="2015" name="Fish Shellfish Immunol.">
        <title>Early steps in the European eel (Anguilla anguilla)-Vibrio vulnificus interaction in the gills: Role of the RtxA13 toxin.</title>
        <authorList>
            <person name="Callol A."/>
            <person name="Pajuelo D."/>
            <person name="Ebbesson L."/>
            <person name="Teles M."/>
            <person name="MacKenzie S."/>
            <person name="Amaro C."/>
        </authorList>
    </citation>
    <scope>NUCLEOTIDE SEQUENCE</scope>
</reference>
<proteinExistence type="predicted"/>
<reference evidence="1" key="1">
    <citation type="submission" date="2014-11" db="EMBL/GenBank/DDBJ databases">
        <authorList>
            <person name="Amaro Gonzalez C."/>
        </authorList>
    </citation>
    <scope>NUCLEOTIDE SEQUENCE</scope>
</reference>
<protein>
    <submittedName>
        <fullName evidence="1">Uncharacterized protein</fullName>
    </submittedName>
</protein>
<name>A0A0E9QWJ8_ANGAN</name>
<accession>A0A0E9QWJ8</accession>